<dbReference type="InterPro" id="IPR053930">
    <property type="entry name" value="RapZ-like_N"/>
</dbReference>
<feature type="binding site" evidence="4">
    <location>
        <begin position="64"/>
        <end position="67"/>
    </location>
    <ligand>
        <name>GTP</name>
        <dbReference type="ChEBI" id="CHEBI:37565"/>
    </ligand>
</feature>
<dbReference type="Gene3D" id="3.40.50.300">
    <property type="entry name" value="P-loop containing nucleotide triphosphate hydrolases"/>
    <property type="match status" value="1"/>
</dbReference>
<evidence type="ECO:0000313" key="8">
    <source>
        <dbReference type="Proteomes" id="UP001519343"/>
    </source>
</evidence>
<keyword evidence="2 4" id="KW-0067">ATP-binding</keyword>
<dbReference type="InterPro" id="IPR053931">
    <property type="entry name" value="RapZ_C"/>
</dbReference>
<sequence length="290" mass="33056">MTGKQINLLIITGMSGAGKTTAVQSLEDLGFFCVDNLPPLLIPKFAELIEQSGGRIQKVALVIDLRGREFFVTLSDALARLEEMEHINYQILFLDSSDQVLVQRYKETRRRHPLAAEGSPLEGILAERRLLEELKGRANLILDSSQLKPIQLKEKISNYFSTMQSRMTVNITSFGFKYGIPIDSDLVFDVRFLPNPHYITELRPKTGLDEEVSTYVFKWDETAQFVHKLEDFIAFTLPHYQREGKSQLIIGIGCTGGKHRSVSIAEYLGKKFSSQYVTRVSHRDIERDRK</sequence>
<dbReference type="Pfam" id="PF03668">
    <property type="entry name" value="RapZ-like_N"/>
    <property type="match status" value="1"/>
</dbReference>
<name>A0ABS4GQR8_9BACL</name>
<gene>
    <name evidence="7" type="ORF">J2Z37_002617</name>
</gene>
<dbReference type="PIRSF" id="PIRSF005052">
    <property type="entry name" value="P-loopkin"/>
    <property type="match status" value="1"/>
</dbReference>
<feature type="domain" description="RapZ-like N-terminal" evidence="5">
    <location>
        <begin position="6"/>
        <end position="162"/>
    </location>
</feature>
<dbReference type="PANTHER" id="PTHR30448">
    <property type="entry name" value="RNASE ADAPTER PROTEIN RAPZ"/>
    <property type="match status" value="1"/>
</dbReference>
<accession>A0ABS4GQR8</accession>
<proteinExistence type="inferred from homology"/>
<keyword evidence="8" id="KW-1185">Reference proteome</keyword>
<protein>
    <submittedName>
        <fullName evidence="7">UPF0042 nucleotide-binding protein</fullName>
    </submittedName>
</protein>
<evidence type="ECO:0000259" key="6">
    <source>
        <dbReference type="Pfam" id="PF22740"/>
    </source>
</evidence>
<evidence type="ECO:0000256" key="1">
    <source>
        <dbReference type="ARBA" id="ARBA00022741"/>
    </source>
</evidence>
<organism evidence="7 8">
    <name type="scientific">Ammoniphilus resinae</name>
    <dbReference type="NCBI Taxonomy" id="861532"/>
    <lineage>
        <taxon>Bacteria</taxon>
        <taxon>Bacillati</taxon>
        <taxon>Bacillota</taxon>
        <taxon>Bacilli</taxon>
        <taxon>Bacillales</taxon>
        <taxon>Paenibacillaceae</taxon>
        <taxon>Aneurinibacillus group</taxon>
        <taxon>Ammoniphilus</taxon>
    </lineage>
</organism>
<evidence type="ECO:0000313" key="7">
    <source>
        <dbReference type="EMBL" id="MBP1932609.1"/>
    </source>
</evidence>
<evidence type="ECO:0000256" key="2">
    <source>
        <dbReference type="ARBA" id="ARBA00022840"/>
    </source>
</evidence>
<reference evidence="7 8" key="1">
    <citation type="submission" date="2021-03" db="EMBL/GenBank/DDBJ databases">
        <title>Genomic Encyclopedia of Type Strains, Phase IV (KMG-IV): sequencing the most valuable type-strain genomes for metagenomic binning, comparative biology and taxonomic classification.</title>
        <authorList>
            <person name="Goeker M."/>
        </authorList>
    </citation>
    <scope>NUCLEOTIDE SEQUENCE [LARGE SCALE GENOMIC DNA]</scope>
    <source>
        <strain evidence="7 8">DSM 24738</strain>
    </source>
</reference>
<dbReference type="NCBIfam" id="NF003828">
    <property type="entry name" value="PRK05416.1"/>
    <property type="match status" value="1"/>
</dbReference>
<dbReference type="InterPro" id="IPR005337">
    <property type="entry name" value="RapZ-like"/>
</dbReference>
<dbReference type="EMBL" id="JAGGKT010000007">
    <property type="protein sequence ID" value="MBP1932609.1"/>
    <property type="molecule type" value="Genomic_DNA"/>
</dbReference>
<feature type="domain" description="RapZ C-terminal" evidence="6">
    <location>
        <begin position="167"/>
        <end position="286"/>
    </location>
</feature>
<dbReference type="Pfam" id="PF22740">
    <property type="entry name" value="PapZ_C"/>
    <property type="match status" value="1"/>
</dbReference>
<feature type="binding site" evidence="4">
    <location>
        <begin position="13"/>
        <end position="20"/>
    </location>
    <ligand>
        <name>ATP</name>
        <dbReference type="ChEBI" id="CHEBI:30616"/>
    </ligand>
</feature>
<evidence type="ECO:0000256" key="3">
    <source>
        <dbReference type="ARBA" id="ARBA00023134"/>
    </source>
</evidence>
<dbReference type="HAMAP" id="MF_00636">
    <property type="entry name" value="RapZ_like"/>
    <property type="match status" value="1"/>
</dbReference>
<evidence type="ECO:0000259" key="5">
    <source>
        <dbReference type="Pfam" id="PF03668"/>
    </source>
</evidence>
<keyword evidence="1 4" id="KW-0547">Nucleotide-binding</keyword>
<dbReference type="Proteomes" id="UP001519343">
    <property type="component" value="Unassembled WGS sequence"/>
</dbReference>
<dbReference type="InterPro" id="IPR027417">
    <property type="entry name" value="P-loop_NTPase"/>
</dbReference>
<dbReference type="SUPFAM" id="SSF52540">
    <property type="entry name" value="P-loop containing nucleoside triphosphate hydrolases"/>
    <property type="match status" value="1"/>
</dbReference>
<comment type="caution">
    <text evidence="7">The sequence shown here is derived from an EMBL/GenBank/DDBJ whole genome shotgun (WGS) entry which is preliminary data.</text>
</comment>
<keyword evidence="3 4" id="KW-0342">GTP-binding</keyword>
<dbReference type="PANTHER" id="PTHR30448:SF0">
    <property type="entry name" value="RNASE ADAPTER PROTEIN RAPZ"/>
    <property type="match status" value="1"/>
</dbReference>
<dbReference type="RefSeq" id="WP_209810651.1">
    <property type="nucleotide sequence ID" value="NZ_JAGGKT010000007.1"/>
</dbReference>
<evidence type="ECO:0000256" key="4">
    <source>
        <dbReference type="HAMAP-Rule" id="MF_00636"/>
    </source>
</evidence>